<protein>
    <submittedName>
        <fullName evidence="3">Spore gernimation protein</fullName>
    </submittedName>
</protein>
<dbReference type="Pfam" id="PF10646">
    <property type="entry name" value="Germane"/>
    <property type="match status" value="1"/>
</dbReference>
<dbReference type="InterPro" id="IPR019606">
    <property type="entry name" value="GerMN"/>
</dbReference>
<dbReference type="KEGG" id="lkm:EFP84_03975"/>
<accession>A0A5F1XKM8</accession>
<evidence type="ECO:0000313" key="6">
    <source>
        <dbReference type="Proteomes" id="UP000276407"/>
    </source>
</evidence>
<sequence length="279" mass="30366">MPDSEKRKNLIFILTGIIFTLVLLDKSTGSGFSLSASGFQGFRNIGKMGVESPSSSKGNLNHKEMMDQAEDEILGELLQNGDVQTSSDNSNAIEEDLNEDNLVPVVEPPVSSSHSEKESEAHSSAATTPVPSDKGELSLYFLKFYGKGSKSHSRLVKVLRLSKGGDRVKLVLNSLIAGPVSQEKDQGILNSIPQGLRYDGDYRIEDGVLKLSLSNDLEKGAGPEILKDRIDQLTYSLIENLPIRGVQLRINGKFVRSLGGEGMPLPTLLTKNPRKIVVF</sequence>
<proteinExistence type="predicted"/>
<evidence type="ECO:0000313" key="3">
    <source>
        <dbReference type="EMBL" id="AYV54757.1"/>
    </source>
</evidence>
<evidence type="ECO:0000259" key="2">
    <source>
        <dbReference type="SMART" id="SM00909"/>
    </source>
</evidence>
<feature type="compositionally biased region" description="Low complexity" evidence="1">
    <location>
        <begin position="103"/>
        <end position="113"/>
    </location>
</feature>
<organism evidence="3 6">
    <name type="scientific">Leptospira kmetyi</name>
    <dbReference type="NCBI Taxonomy" id="408139"/>
    <lineage>
        <taxon>Bacteria</taxon>
        <taxon>Pseudomonadati</taxon>
        <taxon>Spirochaetota</taxon>
        <taxon>Spirochaetia</taxon>
        <taxon>Leptospirales</taxon>
        <taxon>Leptospiraceae</taxon>
        <taxon>Leptospira</taxon>
    </lineage>
</organism>
<evidence type="ECO:0000313" key="5">
    <source>
        <dbReference type="Proteomes" id="UP000231919"/>
    </source>
</evidence>
<keyword evidence="5" id="KW-1185">Reference proteome</keyword>
<dbReference type="SMART" id="SM00909">
    <property type="entry name" value="Germane"/>
    <property type="match status" value="1"/>
</dbReference>
<dbReference type="Proteomes" id="UP000276407">
    <property type="component" value="Chromosome 1"/>
</dbReference>
<reference evidence="3 6" key="2">
    <citation type="submission" date="2018-11" db="EMBL/GenBank/DDBJ databases">
        <title>Complete genome sequence of Leptospira kmetyi isolate LS 001/16 from soil sample associated with a leptospirosis patient in Kelantan.</title>
        <authorList>
            <person name="Muhammad Yusoff F."/>
            <person name="Muhammad Yusoff S."/>
            <person name="Ahmad M.N."/>
            <person name="Yusof N.Y."/>
            <person name="Aziah I."/>
        </authorList>
    </citation>
    <scope>NUCLEOTIDE SEQUENCE [LARGE SCALE GENOMIC DNA]</scope>
    <source>
        <strain evidence="3 6">LS 001/16</strain>
    </source>
</reference>
<dbReference type="RefSeq" id="WP_010574402.1">
    <property type="nucleotide sequence ID" value="NZ_CP033614.1"/>
</dbReference>
<evidence type="ECO:0000313" key="4">
    <source>
        <dbReference type="EMBL" id="PJZ27613.1"/>
    </source>
</evidence>
<dbReference type="EMBL" id="NPDP01000087">
    <property type="protein sequence ID" value="PJZ27613.1"/>
    <property type="molecule type" value="Genomic_DNA"/>
</dbReference>
<feature type="region of interest" description="Disordered" evidence="1">
    <location>
        <begin position="95"/>
        <end position="130"/>
    </location>
</feature>
<name>A0A5F1XKM8_9LEPT</name>
<dbReference type="AlphaFoldDB" id="A0A5F1XKM8"/>
<dbReference type="Proteomes" id="UP000231919">
    <property type="component" value="Unassembled WGS sequence"/>
</dbReference>
<dbReference type="EMBL" id="CP033614">
    <property type="protein sequence ID" value="AYV54757.1"/>
    <property type="molecule type" value="Genomic_DNA"/>
</dbReference>
<gene>
    <name evidence="4" type="ORF">CH378_22140</name>
    <name evidence="3" type="ORF">EFP84_03975</name>
</gene>
<reference evidence="4 5" key="1">
    <citation type="submission" date="2017-07" db="EMBL/GenBank/DDBJ databases">
        <title>Leptospira spp. isolated from tropical soils.</title>
        <authorList>
            <person name="Thibeaux R."/>
            <person name="Iraola G."/>
            <person name="Ferres I."/>
            <person name="Bierque E."/>
            <person name="Girault D."/>
            <person name="Soupe-Gilbert M.-E."/>
            <person name="Picardeau M."/>
            <person name="Goarant C."/>
        </authorList>
    </citation>
    <scope>NUCLEOTIDE SEQUENCE [LARGE SCALE GENOMIC DNA]</scope>
    <source>
        <strain evidence="4 5">JW2-C-B1</strain>
    </source>
</reference>
<feature type="domain" description="GerMN" evidence="2">
    <location>
        <begin position="168"/>
        <end position="259"/>
    </location>
</feature>
<evidence type="ECO:0000256" key="1">
    <source>
        <dbReference type="SAM" id="MobiDB-lite"/>
    </source>
</evidence>